<dbReference type="Proteomes" id="UP000789920">
    <property type="component" value="Unassembled WGS sequence"/>
</dbReference>
<comment type="caution">
    <text evidence="1">The sequence shown here is derived from an EMBL/GenBank/DDBJ whole genome shotgun (WGS) entry which is preliminary data.</text>
</comment>
<evidence type="ECO:0000313" key="1">
    <source>
        <dbReference type="EMBL" id="CAG8765128.1"/>
    </source>
</evidence>
<evidence type="ECO:0000313" key="2">
    <source>
        <dbReference type="Proteomes" id="UP000789920"/>
    </source>
</evidence>
<sequence>AWFPAMEENSPILVFIKYFNPNFKYFNPDTQSLEGVCYLYVRKFDKIGDIIPILCEKKNFPSHTHLRIYEEIKPGMIENMKPEFTFQQSEIENGDIICFQKALTNQEVQVYTTAGHICDIPTFYKLLAMRIVVQFKPKYKYRKQEPEFELILNEKYTYEEIEIHRNVILTLIHVAIFLNMDPLKLRFTTAHPTSGAYKATIKSTTTQTLLEMLQATNLSSSKNFLYYETLDISIIELETEVYFKVHWLGTTIKEKTVTINELLKVIVQKLAIPKPTHRIRLYDVLHCKIQNEYNFNDPVDKIQENLTLYAEEIPQDEIELRANDKIIQAFHFTKEPLRTHGIPFKFVLKACELFSTTKLRLRLRLGMSEIEFSKVKFAIIPAVPYAKPQYIEDNNVILSDYGLTDELLGLDHHMAIYIRR</sequence>
<dbReference type="EMBL" id="CAJVQC010037992">
    <property type="protein sequence ID" value="CAG8765128.1"/>
    <property type="molecule type" value="Genomic_DNA"/>
</dbReference>
<proteinExistence type="predicted"/>
<name>A0ACA9QUQ7_9GLOM</name>
<feature type="non-terminal residue" evidence="1">
    <location>
        <position position="1"/>
    </location>
</feature>
<gene>
    <name evidence="1" type="ORF">RPERSI_LOCUS15703</name>
</gene>
<keyword evidence="2" id="KW-1185">Reference proteome</keyword>
<protein>
    <submittedName>
        <fullName evidence="1">19034_t:CDS:1</fullName>
    </submittedName>
</protein>
<accession>A0ACA9QUQ7</accession>
<reference evidence="1" key="1">
    <citation type="submission" date="2021-06" db="EMBL/GenBank/DDBJ databases">
        <authorList>
            <person name="Kallberg Y."/>
            <person name="Tangrot J."/>
            <person name="Rosling A."/>
        </authorList>
    </citation>
    <scope>NUCLEOTIDE SEQUENCE</scope>
    <source>
        <strain evidence="1">MA461A</strain>
    </source>
</reference>
<organism evidence="1 2">
    <name type="scientific">Racocetra persica</name>
    <dbReference type="NCBI Taxonomy" id="160502"/>
    <lineage>
        <taxon>Eukaryota</taxon>
        <taxon>Fungi</taxon>
        <taxon>Fungi incertae sedis</taxon>
        <taxon>Mucoromycota</taxon>
        <taxon>Glomeromycotina</taxon>
        <taxon>Glomeromycetes</taxon>
        <taxon>Diversisporales</taxon>
        <taxon>Gigasporaceae</taxon>
        <taxon>Racocetra</taxon>
    </lineage>
</organism>